<feature type="transmembrane region" description="Helical" evidence="6">
    <location>
        <begin position="465"/>
        <end position="484"/>
    </location>
</feature>
<feature type="transmembrane region" description="Helical" evidence="6">
    <location>
        <begin position="116"/>
        <end position="134"/>
    </location>
</feature>
<feature type="transmembrane region" description="Helical" evidence="6">
    <location>
        <begin position="244"/>
        <end position="261"/>
    </location>
</feature>
<feature type="transmembrane region" description="Helical" evidence="6">
    <location>
        <begin position="438"/>
        <end position="459"/>
    </location>
</feature>
<dbReference type="PANTHER" id="PTHR43243:SF17">
    <property type="entry name" value="CATIONIC AMINO ACID TRANSPORTER-RELATED"/>
    <property type="match status" value="1"/>
</dbReference>
<comment type="subcellular location">
    <subcellularLocation>
        <location evidence="1">Membrane</location>
        <topology evidence="1">Multi-pass membrane protein</topology>
    </subcellularLocation>
</comment>
<name>A0ABN8HPY0_9NEOP</name>
<feature type="transmembrane region" description="Helical" evidence="6">
    <location>
        <begin position="273"/>
        <end position="292"/>
    </location>
</feature>
<proteinExistence type="predicted"/>
<organism evidence="8 9">
    <name type="scientific">Iphiclides podalirius</name>
    <name type="common">scarce swallowtail</name>
    <dbReference type="NCBI Taxonomy" id="110791"/>
    <lineage>
        <taxon>Eukaryota</taxon>
        <taxon>Metazoa</taxon>
        <taxon>Ecdysozoa</taxon>
        <taxon>Arthropoda</taxon>
        <taxon>Hexapoda</taxon>
        <taxon>Insecta</taxon>
        <taxon>Pterygota</taxon>
        <taxon>Neoptera</taxon>
        <taxon>Endopterygota</taxon>
        <taxon>Lepidoptera</taxon>
        <taxon>Glossata</taxon>
        <taxon>Ditrysia</taxon>
        <taxon>Papilionoidea</taxon>
        <taxon>Papilionidae</taxon>
        <taxon>Papilioninae</taxon>
        <taxon>Iphiclides</taxon>
    </lineage>
</organism>
<keyword evidence="9" id="KW-1185">Reference proteome</keyword>
<protein>
    <recommendedName>
        <fullName evidence="7">Cationic amino acid transporter C-terminal domain-containing protein</fullName>
    </recommendedName>
</protein>
<evidence type="ECO:0000259" key="7">
    <source>
        <dbReference type="Pfam" id="PF13906"/>
    </source>
</evidence>
<dbReference type="Pfam" id="PF13520">
    <property type="entry name" value="AA_permease_2"/>
    <property type="match status" value="1"/>
</dbReference>
<feature type="transmembrane region" description="Helical" evidence="6">
    <location>
        <begin position="652"/>
        <end position="673"/>
    </location>
</feature>
<feature type="transmembrane region" description="Helical" evidence="6">
    <location>
        <begin position="625"/>
        <end position="646"/>
    </location>
</feature>
<dbReference type="Pfam" id="PF13906">
    <property type="entry name" value="AA_permease_C"/>
    <property type="match status" value="1"/>
</dbReference>
<keyword evidence="4 6" id="KW-0472">Membrane</keyword>
<evidence type="ECO:0000256" key="2">
    <source>
        <dbReference type="ARBA" id="ARBA00022692"/>
    </source>
</evidence>
<feature type="compositionally biased region" description="Pro residues" evidence="5">
    <location>
        <begin position="747"/>
        <end position="765"/>
    </location>
</feature>
<feature type="transmembrane region" description="Helical" evidence="6">
    <location>
        <begin position="685"/>
        <end position="706"/>
    </location>
</feature>
<accession>A0ABN8HPY0</accession>
<feature type="transmembrane region" description="Helical" evidence="6">
    <location>
        <begin position="339"/>
        <end position="366"/>
    </location>
</feature>
<evidence type="ECO:0000313" key="8">
    <source>
        <dbReference type="EMBL" id="CAH2035490.1"/>
    </source>
</evidence>
<feature type="transmembrane region" description="Helical" evidence="6">
    <location>
        <begin position="304"/>
        <end position="327"/>
    </location>
</feature>
<feature type="transmembrane region" description="Helical" evidence="6">
    <location>
        <begin position="146"/>
        <end position="168"/>
    </location>
</feature>
<feature type="transmembrane region" description="Helical" evidence="6">
    <location>
        <begin position="180"/>
        <end position="200"/>
    </location>
</feature>
<dbReference type="InterPro" id="IPR029485">
    <property type="entry name" value="CAT_C"/>
</dbReference>
<keyword evidence="3 6" id="KW-1133">Transmembrane helix</keyword>
<reference evidence="8" key="1">
    <citation type="submission" date="2022-03" db="EMBL/GenBank/DDBJ databases">
        <authorList>
            <person name="Martin H S."/>
        </authorList>
    </citation>
    <scope>NUCLEOTIDE SEQUENCE</scope>
</reference>
<evidence type="ECO:0000256" key="3">
    <source>
        <dbReference type="ARBA" id="ARBA00022989"/>
    </source>
</evidence>
<feature type="compositionally biased region" description="Polar residues" evidence="5">
    <location>
        <begin position="827"/>
        <end position="838"/>
    </location>
</feature>
<gene>
    <name evidence="8" type="ORF">IPOD504_LOCUS574</name>
</gene>
<feature type="region of interest" description="Disordered" evidence="5">
    <location>
        <begin position="539"/>
        <end position="561"/>
    </location>
</feature>
<evidence type="ECO:0000313" key="9">
    <source>
        <dbReference type="Proteomes" id="UP000837857"/>
    </source>
</evidence>
<feature type="region of interest" description="Disordered" evidence="5">
    <location>
        <begin position="741"/>
        <end position="768"/>
    </location>
</feature>
<keyword evidence="2 6" id="KW-0812">Transmembrane</keyword>
<feature type="region of interest" description="Disordered" evidence="5">
    <location>
        <begin position="825"/>
        <end position="844"/>
    </location>
</feature>
<evidence type="ECO:0000256" key="6">
    <source>
        <dbReference type="SAM" id="Phobius"/>
    </source>
</evidence>
<sequence length="853" mass="93281">MTRWSSSAALGSRLAPVTRAPARLLLLGYSSASTNGRRRRDCGRRRCRSQAQQSSLVAIMQSFLQSLREINWAQVQRDFHNIFTKLIRTRDPRDFETNEGSPGTGRRRLSRCLTTLDLTSLGVGSCVGTGMYLVTGMVARKYAGPAVALSFVIAAIASLLSGACYAEFGVRVPYTTGSAYVYSYVTVGEFVAFVIGWTMVMEYMIGTSACARALSACFNTLSNGSIANHLEINVGTLFGKPPDFVAFGITIFMTMILVGGVRKSLFFNNVLNAINLSVWVFIVTAGLFYVDLNNWTEHKGFLPYGWNGVFSGAATCFYAFIGFDIIATTGEEANNPKRSIPLAIVLSLGIILLAYVSSSLVLTLIVPYESVDPDSALVQMFDYVQAPTCKYIVAAGAVAGLLVSLFGSMFPMPRVIYAMAQDGLIYRPLGSISDDNGAPAFATIVGGIAASLISLVVQLEVLVEMMSIGTLLAYTLVATCVLVLRYQPNSLNLIELLPQNVRTPADPEAGTSTQRVTGFSVTSQTQILPPNQRVMVRRVTRSSPDSDDTLPGDESEDYGRDDTFLMNPHTENKFYGAVPGGSVGYSRCRRFFEALCRHIHSMSYLCPWLLPWVDRGPATAASGLYVIKLVGLMYVLVIIFDIFAAYGDFTTSTFTAVVMCLLLLGIFTILLLISKKPQNRTGLMYICPAVPFTPGLAILINVYLILNLSFLTLVRFAAWMILGLIVYFKYGIKNSTLEISPPARQVTPPPPNPLERTTIPPPASQPLPIGDRNIFEGDGNNRMFGSYDYSAPVLTWHVTEMEPLPSHSGGSSNSNTFKQVETRYDMETNSTSSHTSSRPPWAYPDAIYGNWED</sequence>
<feature type="transmembrane region" description="Helical" evidence="6">
    <location>
        <begin position="712"/>
        <end position="730"/>
    </location>
</feature>
<dbReference type="EMBL" id="OW152813">
    <property type="protein sequence ID" value="CAH2035490.1"/>
    <property type="molecule type" value="Genomic_DNA"/>
</dbReference>
<feature type="compositionally biased region" description="Acidic residues" evidence="5">
    <location>
        <begin position="545"/>
        <end position="556"/>
    </location>
</feature>
<dbReference type="PANTHER" id="PTHR43243">
    <property type="entry name" value="INNER MEMBRANE TRANSPORTER YGJI-RELATED"/>
    <property type="match status" value="1"/>
</dbReference>
<feature type="transmembrane region" description="Helical" evidence="6">
    <location>
        <begin position="391"/>
        <end position="417"/>
    </location>
</feature>
<dbReference type="Proteomes" id="UP000837857">
    <property type="component" value="Chromosome 1"/>
</dbReference>
<dbReference type="InterPro" id="IPR002293">
    <property type="entry name" value="AA/rel_permease1"/>
</dbReference>
<evidence type="ECO:0000256" key="4">
    <source>
        <dbReference type="ARBA" id="ARBA00023136"/>
    </source>
</evidence>
<feature type="domain" description="Cationic amino acid transporter C-terminal" evidence="7">
    <location>
        <begin position="685"/>
        <end position="735"/>
    </location>
</feature>
<evidence type="ECO:0000256" key="5">
    <source>
        <dbReference type="SAM" id="MobiDB-lite"/>
    </source>
</evidence>
<evidence type="ECO:0000256" key="1">
    <source>
        <dbReference type="ARBA" id="ARBA00004141"/>
    </source>
</evidence>
<dbReference type="Gene3D" id="1.20.1740.10">
    <property type="entry name" value="Amino acid/polyamine transporter I"/>
    <property type="match status" value="1"/>
</dbReference>
<feature type="non-terminal residue" evidence="8">
    <location>
        <position position="1"/>
    </location>
</feature>